<name>A0ABR0FUU5_9PEZI</name>
<organism evidence="1 2">
    <name type="scientific">Podospora bellae-mahoneyi</name>
    <dbReference type="NCBI Taxonomy" id="2093777"/>
    <lineage>
        <taxon>Eukaryota</taxon>
        <taxon>Fungi</taxon>
        <taxon>Dikarya</taxon>
        <taxon>Ascomycota</taxon>
        <taxon>Pezizomycotina</taxon>
        <taxon>Sordariomycetes</taxon>
        <taxon>Sordariomycetidae</taxon>
        <taxon>Sordariales</taxon>
        <taxon>Podosporaceae</taxon>
        <taxon>Podospora</taxon>
    </lineage>
</organism>
<dbReference type="RefSeq" id="XP_062736702.1">
    <property type="nucleotide sequence ID" value="XM_062873638.1"/>
</dbReference>
<comment type="caution">
    <text evidence="1">The sequence shown here is derived from an EMBL/GenBank/DDBJ whole genome shotgun (WGS) entry which is preliminary data.</text>
</comment>
<sequence>MTIIKRTRDPRQDAPLPSVLNRPAALLLSDVTCPTVWLQYRLATGKSKRQKLPRPAPVGRNRVPCLVTIRP</sequence>
<protein>
    <submittedName>
        <fullName evidence="1">Uncharacterized protein</fullName>
    </submittedName>
</protein>
<proteinExistence type="predicted"/>
<keyword evidence="2" id="KW-1185">Reference proteome</keyword>
<evidence type="ECO:0000313" key="1">
    <source>
        <dbReference type="EMBL" id="KAK4647726.1"/>
    </source>
</evidence>
<dbReference type="Proteomes" id="UP001322138">
    <property type="component" value="Unassembled WGS sequence"/>
</dbReference>
<accession>A0ABR0FUU5</accession>
<gene>
    <name evidence="1" type="ORF">QC761_103853</name>
</gene>
<dbReference type="GeneID" id="87893120"/>
<reference evidence="1 2" key="1">
    <citation type="journal article" date="2023" name="bioRxiv">
        <title>High-quality genome assemblies of four members of thePodospora anserinaspecies complex.</title>
        <authorList>
            <person name="Ament-Velasquez S.L."/>
            <person name="Vogan A.A."/>
            <person name="Wallerman O."/>
            <person name="Hartmann F."/>
            <person name="Gautier V."/>
            <person name="Silar P."/>
            <person name="Giraud T."/>
            <person name="Johannesson H."/>
        </authorList>
    </citation>
    <scope>NUCLEOTIDE SEQUENCE [LARGE SCALE GENOMIC DNA]</scope>
    <source>
        <strain evidence="1 2">CBS 112042</strain>
    </source>
</reference>
<dbReference type="EMBL" id="JAFFGZ010000001">
    <property type="protein sequence ID" value="KAK4647726.1"/>
    <property type="molecule type" value="Genomic_DNA"/>
</dbReference>
<evidence type="ECO:0000313" key="2">
    <source>
        <dbReference type="Proteomes" id="UP001322138"/>
    </source>
</evidence>